<dbReference type="AlphaFoldDB" id="A0A238Z4P0"/>
<feature type="chain" id="PRO_5012805510" description="Protocatechuate 3,4-dioxygenase beta subunit" evidence="1">
    <location>
        <begin position="31"/>
        <end position="184"/>
    </location>
</feature>
<keyword evidence="1" id="KW-0732">Signal</keyword>
<sequence>MKNIPSRRLFLRKSAIATTGVAIFSSTTFANTFTSDDSPFEGYNPYAEETTDLRKSSIFGKHITVKGKIYDNTGTFTLPSTTIEVWHLSPNSNKYKHHAKLTTNNNGEYNFVTDFPNRENGKMPRIYFKVSNNSTTYFTELLVNDFGAHITGKHWEENNKLREKLLPIKENYSNFSKVTFNISI</sequence>
<dbReference type="GO" id="GO:0005506">
    <property type="term" value="F:iron ion binding"/>
    <property type="evidence" value="ECO:0007669"/>
    <property type="project" value="InterPro"/>
</dbReference>
<dbReference type="Gene3D" id="2.60.130.10">
    <property type="entry name" value="Aromatic compound dioxygenase"/>
    <property type="match status" value="1"/>
</dbReference>
<evidence type="ECO:0008006" key="4">
    <source>
        <dbReference type="Google" id="ProtNLM"/>
    </source>
</evidence>
<keyword evidence="3" id="KW-1185">Reference proteome</keyword>
<reference evidence="3" key="1">
    <citation type="submission" date="2017-06" db="EMBL/GenBank/DDBJ databases">
        <authorList>
            <person name="Varghese N."/>
            <person name="Submissions S."/>
        </authorList>
    </citation>
    <scope>NUCLEOTIDE SEQUENCE [LARGE SCALE GENOMIC DNA]</scope>
    <source>
        <strain evidence="3">DSM 27993</strain>
    </source>
</reference>
<gene>
    <name evidence="2" type="ORF">SAMN04488111_3056</name>
</gene>
<dbReference type="GO" id="GO:0016702">
    <property type="term" value="F:oxidoreductase activity, acting on single donors with incorporation of molecular oxygen, incorporation of two atoms of oxygen"/>
    <property type="evidence" value="ECO:0007669"/>
    <property type="project" value="InterPro"/>
</dbReference>
<evidence type="ECO:0000313" key="2">
    <source>
        <dbReference type="EMBL" id="SNR78290.1"/>
    </source>
</evidence>
<evidence type="ECO:0000256" key="1">
    <source>
        <dbReference type="SAM" id="SignalP"/>
    </source>
</evidence>
<dbReference type="InterPro" id="IPR015889">
    <property type="entry name" value="Intradiol_dOase_core"/>
</dbReference>
<proteinExistence type="predicted"/>
<feature type="signal peptide" evidence="1">
    <location>
        <begin position="1"/>
        <end position="30"/>
    </location>
</feature>
<dbReference type="EMBL" id="FZNX01000006">
    <property type="protein sequence ID" value="SNR78290.1"/>
    <property type="molecule type" value="Genomic_DNA"/>
</dbReference>
<organism evidence="2 3">
    <name type="scientific">Lutibacter flavus</name>
    <dbReference type="NCBI Taxonomy" id="691689"/>
    <lineage>
        <taxon>Bacteria</taxon>
        <taxon>Pseudomonadati</taxon>
        <taxon>Bacteroidota</taxon>
        <taxon>Flavobacteriia</taxon>
        <taxon>Flavobacteriales</taxon>
        <taxon>Flavobacteriaceae</taxon>
        <taxon>Lutibacter</taxon>
    </lineage>
</organism>
<dbReference type="InterPro" id="IPR006311">
    <property type="entry name" value="TAT_signal"/>
</dbReference>
<dbReference type="Proteomes" id="UP000198412">
    <property type="component" value="Unassembled WGS sequence"/>
</dbReference>
<dbReference type="SUPFAM" id="SSF49482">
    <property type="entry name" value="Aromatic compound dioxygenase"/>
    <property type="match status" value="1"/>
</dbReference>
<accession>A0A238Z4P0</accession>
<name>A0A238Z4P0_9FLAO</name>
<dbReference type="PROSITE" id="PS51318">
    <property type="entry name" value="TAT"/>
    <property type="match status" value="1"/>
</dbReference>
<evidence type="ECO:0000313" key="3">
    <source>
        <dbReference type="Proteomes" id="UP000198412"/>
    </source>
</evidence>
<dbReference type="RefSeq" id="WP_141107325.1">
    <property type="nucleotide sequence ID" value="NZ_FZNX01000006.1"/>
</dbReference>
<dbReference type="OrthoDB" id="1176494at2"/>
<protein>
    <recommendedName>
        <fullName evidence="4">Protocatechuate 3,4-dioxygenase beta subunit</fullName>
    </recommendedName>
</protein>